<organism evidence="1 2">
    <name type="scientific">Xenopus laevis</name>
    <name type="common">African clawed frog</name>
    <dbReference type="NCBI Taxonomy" id="8355"/>
    <lineage>
        <taxon>Eukaryota</taxon>
        <taxon>Metazoa</taxon>
        <taxon>Chordata</taxon>
        <taxon>Craniata</taxon>
        <taxon>Vertebrata</taxon>
        <taxon>Euteleostomi</taxon>
        <taxon>Amphibia</taxon>
        <taxon>Batrachia</taxon>
        <taxon>Anura</taxon>
        <taxon>Pipoidea</taxon>
        <taxon>Pipidae</taxon>
        <taxon>Xenopodinae</taxon>
        <taxon>Xenopus</taxon>
        <taxon>Xenopus</taxon>
    </lineage>
</organism>
<reference evidence="2" key="1">
    <citation type="journal article" date="2016" name="Nature">
        <title>Genome evolution in the allotetraploid frog Xenopus laevis.</title>
        <authorList>
            <person name="Session A.M."/>
            <person name="Uno Y."/>
            <person name="Kwon T."/>
            <person name="Chapman J.A."/>
            <person name="Toyoda A."/>
            <person name="Takahashi S."/>
            <person name="Fukui A."/>
            <person name="Hikosaka A."/>
            <person name="Suzuki A."/>
            <person name="Kondo M."/>
            <person name="van Heeringen S.J."/>
            <person name="Quigley I."/>
            <person name="Heinz S."/>
            <person name="Ogino H."/>
            <person name="Ochi H."/>
            <person name="Hellsten U."/>
            <person name="Lyons J.B."/>
            <person name="Simakov O."/>
            <person name="Putnam N."/>
            <person name="Stites J."/>
            <person name="Kuroki Y."/>
            <person name="Tanaka T."/>
            <person name="Michiue T."/>
            <person name="Watanabe M."/>
            <person name="Bogdanovic O."/>
            <person name="Lister R."/>
            <person name="Georgiou G."/>
            <person name="Paranjpe S.S."/>
            <person name="van Kruijsbergen I."/>
            <person name="Shu S."/>
            <person name="Carlson J."/>
            <person name="Kinoshita T."/>
            <person name="Ohta Y."/>
            <person name="Mawaribuchi S."/>
            <person name="Jenkins J."/>
            <person name="Grimwood J."/>
            <person name="Schmutz J."/>
            <person name="Mitros T."/>
            <person name="Mozaffari S.V."/>
            <person name="Suzuki Y."/>
            <person name="Haramoto Y."/>
            <person name="Yamamoto T.S."/>
            <person name="Takagi C."/>
            <person name="Heald R."/>
            <person name="Miller K."/>
            <person name="Haudenschild C."/>
            <person name="Kitzman J."/>
            <person name="Nakayama T."/>
            <person name="Izutsu Y."/>
            <person name="Robert J."/>
            <person name="Fortriede J."/>
            <person name="Burns K."/>
            <person name="Lotay V."/>
            <person name="Karimi K."/>
            <person name="Yasuoka Y."/>
            <person name="Dichmann D.S."/>
            <person name="Flajnik M.F."/>
            <person name="Houston D.W."/>
            <person name="Shendure J."/>
            <person name="DuPasquier L."/>
            <person name="Vize P.D."/>
            <person name="Zorn A.M."/>
            <person name="Ito M."/>
            <person name="Marcotte E.M."/>
            <person name="Wallingford J.B."/>
            <person name="Ito Y."/>
            <person name="Asashima M."/>
            <person name="Ueno N."/>
            <person name="Matsuda Y."/>
            <person name="Veenstra G.J."/>
            <person name="Fujiyama A."/>
            <person name="Harland R.M."/>
            <person name="Taira M."/>
            <person name="Rokhsar D.S."/>
        </authorList>
    </citation>
    <scope>NUCLEOTIDE SEQUENCE [LARGE SCALE GENOMIC DNA]</scope>
    <source>
        <strain evidence="2">J</strain>
    </source>
</reference>
<sequence>MNLHRHSLPEYHPILSITQYLRTQTFERVSRLKFSSLCTTLLNLHVPLDVTLKSPGGYSIMYAQLNIANTFSWVQIQISNIAISNPFSQGTFSSSFYIPATVLQHSGSRKTCITICCSLTPPFL</sequence>
<gene>
    <name evidence="1" type="ORF">XELAEV_18035461mg</name>
</gene>
<evidence type="ECO:0000313" key="2">
    <source>
        <dbReference type="Proteomes" id="UP000694892"/>
    </source>
</evidence>
<accession>A0A974HCH3</accession>
<dbReference type="EMBL" id="CM004478">
    <property type="protein sequence ID" value="OCT72481.1"/>
    <property type="molecule type" value="Genomic_DNA"/>
</dbReference>
<dbReference type="AlphaFoldDB" id="A0A974HCH3"/>
<proteinExistence type="predicted"/>
<protein>
    <submittedName>
        <fullName evidence="1">Uncharacterized protein</fullName>
    </submittedName>
</protein>
<evidence type="ECO:0000313" key="1">
    <source>
        <dbReference type="EMBL" id="OCT72481.1"/>
    </source>
</evidence>
<name>A0A974HCH3_XENLA</name>
<dbReference type="Proteomes" id="UP000694892">
    <property type="component" value="Chromosome 7L"/>
</dbReference>